<dbReference type="PANTHER" id="PTHR11820:SF7">
    <property type="entry name" value="ACYLPYRUVASE FAHD1, MITOCHONDRIAL"/>
    <property type="match status" value="1"/>
</dbReference>
<dbReference type="EMBL" id="CP030840">
    <property type="protein sequence ID" value="AXC13157.1"/>
    <property type="molecule type" value="Genomic_DNA"/>
</dbReference>
<evidence type="ECO:0000313" key="4">
    <source>
        <dbReference type="EMBL" id="AXC13157.1"/>
    </source>
</evidence>
<dbReference type="SUPFAM" id="SSF56529">
    <property type="entry name" value="FAH"/>
    <property type="match status" value="1"/>
</dbReference>
<gene>
    <name evidence="4" type="ORF">ACPOL_3878</name>
</gene>
<dbReference type="GO" id="GO:0019752">
    <property type="term" value="P:carboxylic acid metabolic process"/>
    <property type="evidence" value="ECO:0007669"/>
    <property type="project" value="UniProtKB-ARBA"/>
</dbReference>
<keyword evidence="5" id="KW-1185">Reference proteome</keyword>
<organism evidence="4 5">
    <name type="scientific">Acidisarcina polymorpha</name>
    <dbReference type="NCBI Taxonomy" id="2211140"/>
    <lineage>
        <taxon>Bacteria</taxon>
        <taxon>Pseudomonadati</taxon>
        <taxon>Acidobacteriota</taxon>
        <taxon>Terriglobia</taxon>
        <taxon>Terriglobales</taxon>
        <taxon>Acidobacteriaceae</taxon>
        <taxon>Acidisarcina</taxon>
    </lineage>
</organism>
<evidence type="ECO:0000256" key="2">
    <source>
        <dbReference type="ARBA" id="ARBA00022723"/>
    </source>
</evidence>
<dbReference type="InterPro" id="IPR036663">
    <property type="entry name" value="Fumarylacetoacetase_C_sf"/>
</dbReference>
<reference evidence="4 5" key="1">
    <citation type="journal article" date="2018" name="Front. Microbiol.">
        <title>Hydrolytic Capabilities as a Key to Environmental Success: Chitinolytic and Cellulolytic Acidobacteria From Acidic Sub-arctic Soils and Boreal Peatlands.</title>
        <authorList>
            <person name="Belova S.E."/>
            <person name="Ravin N.V."/>
            <person name="Pankratov T.A."/>
            <person name="Rakitin A.L."/>
            <person name="Ivanova A.A."/>
            <person name="Beletsky A.V."/>
            <person name="Mardanov A.V."/>
            <person name="Sinninghe Damste J.S."/>
            <person name="Dedysh S.N."/>
        </authorList>
    </citation>
    <scope>NUCLEOTIDE SEQUENCE [LARGE SCALE GENOMIC DNA]</scope>
    <source>
        <strain evidence="4 5">SBC82</strain>
    </source>
</reference>
<dbReference type="OrthoDB" id="9805307at2"/>
<dbReference type="Proteomes" id="UP000253606">
    <property type="component" value="Chromosome"/>
</dbReference>
<proteinExistence type="inferred from homology"/>
<sequence length="269" mass="29344">MRYCRFQTDFGPQYGEVRQRGGHDWIEILLPPPEEDAWTRFPSEAEAAAFEPVPFGRATLFAPVVPSKIVCIGRNYRDHAAELGNEVPKEPLLFLKAPSAILASGETICIPPQSSRVDFEGELAVVIGKRASRIQPDEDVRQYIRGYTIVNDVTARDLQKSDGQWSRAKGFDTFCPVGPIVTNEIDPDLGLEVETRLNGNVKQHGSTIDLIFPIAHLLRYITAAMTLLPGDLIPTGTPAGVAPMQPGDLVEVSVEGVGTLSNPVAAFLP</sequence>
<dbReference type="FunFam" id="3.90.850.10:FF:000002">
    <property type="entry name" value="2-hydroxyhepta-2,4-diene-1,7-dioate isomerase"/>
    <property type="match status" value="1"/>
</dbReference>
<evidence type="ECO:0000313" key="5">
    <source>
        <dbReference type="Proteomes" id="UP000253606"/>
    </source>
</evidence>
<dbReference type="AlphaFoldDB" id="A0A2Z5G3A8"/>
<feature type="domain" description="Fumarylacetoacetase-like C-terminal" evidence="3">
    <location>
        <begin position="68"/>
        <end position="264"/>
    </location>
</feature>
<evidence type="ECO:0000259" key="3">
    <source>
        <dbReference type="Pfam" id="PF01557"/>
    </source>
</evidence>
<evidence type="ECO:0000256" key="1">
    <source>
        <dbReference type="ARBA" id="ARBA00010211"/>
    </source>
</evidence>
<dbReference type="Pfam" id="PF01557">
    <property type="entry name" value="FAA_hydrolase"/>
    <property type="match status" value="1"/>
</dbReference>
<comment type="similarity">
    <text evidence="1">Belongs to the FAH family.</text>
</comment>
<keyword evidence="4" id="KW-0378">Hydrolase</keyword>
<dbReference type="GO" id="GO:0016853">
    <property type="term" value="F:isomerase activity"/>
    <property type="evidence" value="ECO:0007669"/>
    <property type="project" value="UniProtKB-ARBA"/>
</dbReference>
<dbReference type="InterPro" id="IPR011234">
    <property type="entry name" value="Fumarylacetoacetase-like_C"/>
</dbReference>
<dbReference type="RefSeq" id="WP_114208225.1">
    <property type="nucleotide sequence ID" value="NZ_CP030840.1"/>
</dbReference>
<accession>A0A2Z5G3A8</accession>
<dbReference type="PANTHER" id="PTHR11820">
    <property type="entry name" value="ACYLPYRUVASE"/>
    <property type="match status" value="1"/>
</dbReference>
<dbReference type="GO" id="GO:0018773">
    <property type="term" value="F:acetylpyruvate hydrolase activity"/>
    <property type="evidence" value="ECO:0007669"/>
    <property type="project" value="TreeGrafter"/>
</dbReference>
<name>A0A2Z5G3A8_9BACT</name>
<dbReference type="GO" id="GO:0046872">
    <property type="term" value="F:metal ion binding"/>
    <property type="evidence" value="ECO:0007669"/>
    <property type="project" value="UniProtKB-KW"/>
</dbReference>
<keyword evidence="2" id="KW-0479">Metal-binding</keyword>
<protein>
    <submittedName>
        <fullName evidence="4">Fumarylacetoacetate hydrolase family protein</fullName>
    </submittedName>
</protein>
<dbReference type="KEGG" id="abas:ACPOL_3878"/>
<dbReference type="Gene3D" id="3.90.850.10">
    <property type="entry name" value="Fumarylacetoacetase-like, C-terminal domain"/>
    <property type="match status" value="1"/>
</dbReference>